<gene>
    <name evidence="1" type="ORF">V4C56_41410</name>
</gene>
<organism evidence="1 2">
    <name type="scientific">Paraburkholderia azotifigens</name>
    <dbReference type="NCBI Taxonomy" id="2057004"/>
    <lineage>
        <taxon>Bacteria</taxon>
        <taxon>Pseudomonadati</taxon>
        <taxon>Pseudomonadota</taxon>
        <taxon>Betaproteobacteria</taxon>
        <taxon>Burkholderiales</taxon>
        <taxon>Burkholderiaceae</taxon>
        <taxon>Paraburkholderia</taxon>
    </lineage>
</organism>
<accession>A0ABU9RG81</accession>
<name>A0ABU9RG81_9BURK</name>
<evidence type="ECO:0000313" key="2">
    <source>
        <dbReference type="Proteomes" id="UP001481677"/>
    </source>
</evidence>
<sequence>MRGFFGFEWVLDAGNPARNFHFLFKPPGNLKEADLADAVEAALQNVNPPDAVAIISEAVDADELVEAFKKPLLTQAANRASTKVCLCVCSFTYDGSIRLHSQLRNEVDNLAHTLQDQTTAIRKAGLKQLFSAPRVSVQAPPGFTFVKPSQKRSTHFLRAEEALTEVESVQFLAFSLLDKLNARALQVGPSLDVIFVDTMGIASVAYALRELYCSLYEVPKPRVVSFHSHDGIDEIEAPLYGTSFTLISASSSMNLEQAWKRKTNCHPAEVVTLLTLDSASHHEDALYALSSGYVTDDNDERHGRLKDLPIFGENFAPADLLPKSVLLRKKEHGVAAVDQFCQSFATGGHLAVQSRGNIPTAKVRPIYLNGKGLLTDKGFKEFVDKVLCQKTPASVNAIVYQDDPASREIAETCAKRLQDVMKRGEPVQLISDSDIEARRVKPDEDGGMLIVAAVVGRGTKLLSISRDLRDVHFGARTYLIGAQIAETAAQLNALGPNLRHSAKKAIINVERFMGIAIGPGIPESFEIEAEALQHAQNSFGPIFQKRLDNLTGSEYGLHGDTFIAPDDFLTERLKLRADFAFWTPGYKEEQETSAGVLATIGALLQNAREGKFEDEALRLSTDAFQQVILHPENFTRYNDGVIQAALLRCARIGELDYSRESNSSQFMSDLLTNIFEQHDRRQGEAAGEFALALHTGKLRLEAGHYQQLREHLRVKLREDTLRLKLIRMFLGLEGMPESTSLPNGF</sequence>
<dbReference type="EMBL" id="JAZHGA010000063">
    <property type="protein sequence ID" value="MEM5346071.1"/>
    <property type="molecule type" value="Genomic_DNA"/>
</dbReference>
<reference evidence="1 2" key="1">
    <citation type="submission" date="2024-01" db="EMBL/GenBank/DDBJ databases">
        <title>The diversity of rhizobia nodulating Mimosa spp. in eleven states of Brazil covering several biomes is determined by host plant, location, and edaphic factors.</title>
        <authorList>
            <person name="Rouws L."/>
            <person name="Barauna A."/>
            <person name="Beukes C."/>
            <person name="De Faria S.M."/>
            <person name="Gross E."/>
            <person name="Dos Reis Junior F.B."/>
            <person name="Simon M."/>
            <person name="Maluk M."/>
            <person name="Odee D.W."/>
            <person name="Kenicer G."/>
            <person name="Young J.P.W."/>
            <person name="Reis V.M."/>
            <person name="Zilli J."/>
            <person name="James E.K."/>
        </authorList>
    </citation>
    <scope>NUCLEOTIDE SEQUENCE [LARGE SCALE GENOMIC DNA]</scope>
    <source>
        <strain evidence="1 2">JPY530</strain>
    </source>
</reference>
<comment type="caution">
    <text evidence="1">The sequence shown here is derived from an EMBL/GenBank/DDBJ whole genome shotgun (WGS) entry which is preliminary data.</text>
</comment>
<dbReference type="RefSeq" id="WP_342959735.1">
    <property type="nucleotide sequence ID" value="NZ_JAZHFZ010000063.1"/>
</dbReference>
<protein>
    <submittedName>
        <fullName evidence="1">Uncharacterized protein</fullName>
    </submittedName>
</protein>
<proteinExistence type="predicted"/>
<keyword evidence="2" id="KW-1185">Reference proteome</keyword>
<dbReference type="Proteomes" id="UP001481677">
    <property type="component" value="Unassembled WGS sequence"/>
</dbReference>
<evidence type="ECO:0000313" key="1">
    <source>
        <dbReference type="EMBL" id="MEM5346071.1"/>
    </source>
</evidence>